<dbReference type="InterPro" id="IPR012337">
    <property type="entry name" value="RNaseH-like_sf"/>
</dbReference>
<dbReference type="EnsemblPlants" id="AET7Gv20664700.1">
    <property type="protein sequence ID" value="AET7Gv20664700.1"/>
    <property type="gene ID" value="AET7Gv20664700"/>
</dbReference>
<accession>A0A453RQX0</accession>
<feature type="domain" description="DUF4371" evidence="1">
    <location>
        <begin position="4"/>
        <end position="177"/>
    </location>
</feature>
<dbReference type="EnsemblPlants" id="AET7Gv21324700.1">
    <property type="protein sequence ID" value="AET7Gv21324700.1"/>
    <property type="gene ID" value="AET7Gv21324700"/>
</dbReference>
<dbReference type="Proteomes" id="UP000015105">
    <property type="component" value="Chromosome 7D"/>
</dbReference>
<evidence type="ECO:0000313" key="3">
    <source>
        <dbReference type="Proteomes" id="UP000015105"/>
    </source>
</evidence>
<sequence length="437" mass="49705">YETRVDTSLGIVSYLALQGEPFRGHDESTSSLNKGNFLELLDWVKERCPEVKLAFDELCPKNAKMTSGTMQKELAKYCAMAVTKAIKEEMDGCLFTVLIDECRDISVKEQMAVVVRFLSKKGETIERFLGIKHVPDTTSASLKKALLEVFGKHGLLVAKLRGQGYDGASNMRGEFNGLQKLIRDENPYAFYIHCFAHQLQLVVVAVSRCCKGVEDFFEYVTMIVNVSGSSCRRKDKLLDKQKQILLDKIERGEMPTGRGKNQATSLVRPGDTRWGSHYTTLSRIESMWDAVIEVLGIVEEDVRVPCRAGGLVHQMETFSFVFILKMMLKILRMTNDLSLLLQKKDQNVVQAMSLVTDVRTRLINWRNDGWETLLEDVKAFCTKNEIPIPSMDDTFTKWGKSRKGGRNNVTADHFFRVDTFYVAIDSITTEFDHRFNE</sequence>
<dbReference type="AlphaFoldDB" id="A0A453RQX0"/>
<keyword evidence="3" id="KW-1185">Reference proteome</keyword>
<protein>
    <recommendedName>
        <fullName evidence="1">DUF4371 domain-containing protein</fullName>
    </recommendedName>
</protein>
<dbReference type="Gramene" id="AET7Gv21324700.1">
    <property type="protein sequence ID" value="AET7Gv21324700.1"/>
    <property type="gene ID" value="AET7Gv21324700"/>
</dbReference>
<dbReference type="InterPro" id="IPR025398">
    <property type="entry name" value="DUF4371"/>
</dbReference>
<reference evidence="2" key="5">
    <citation type="journal article" date="2021" name="G3 (Bethesda)">
        <title>Aegilops tauschii genome assembly Aet v5.0 features greater sequence contiguity and improved annotation.</title>
        <authorList>
            <person name="Wang L."/>
            <person name="Zhu T."/>
            <person name="Rodriguez J.C."/>
            <person name="Deal K.R."/>
            <person name="Dubcovsky J."/>
            <person name="McGuire P.E."/>
            <person name="Lux T."/>
            <person name="Spannagl M."/>
            <person name="Mayer K.F.X."/>
            <person name="Baldrich P."/>
            <person name="Meyers B.C."/>
            <person name="Huo N."/>
            <person name="Gu Y.Q."/>
            <person name="Zhou H."/>
            <person name="Devos K.M."/>
            <person name="Bennetzen J.L."/>
            <person name="Unver T."/>
            <person name="Budak H."/>
            <person name="Gulick P.J."/>
            <person name="Galiba G."/>
            <person name="Kalapos B."/>
            <person name="Nelson D.R."/>
            <person name="Li P."/>
            <person name="You F.M."/>
            <person name="Luo M.C."/>
            <person name="Dvorak J."/>
        </authorList>
    </citation>
    <scope>NUCLEOTIDE SEQUENCE [LARGE SCALE GENOMIC DNA]</scope>
    <source>
        <strain evidence="2">cv. AL8/78</strain>
    </source>
</reference>
<evidence type="ECO:0000313" key="2">
    <source>
        <dbReference type="EnsemblPlants" id="AET7Gv20664700.1"/>
    </source>
</evidence>
<dbReference type="Pfam" id="PF14291">
    <property type="entry name" value="DUF4371"/>
    <property type="match status" value="1"/>
</dbReference>
<dbReference type="PANTHER" id="PTHR11697">
    <property type="entry name" value="GENERAL TRANSCRIPTION FACTOR 2-RELATED ZINC FINGER PROTEIN"/>
    <property type="match status" value="1"/>
</dbReference>
<reference evidence="2" key="3">
    <citation type="journal article" date="2017" name="Nature">
        <title>Genome sequence of the progenitor of the wheat D genome Aegilops tauschii.</title>
        <authorList>
            <person name="Luo M.C."/>
            <person name="Gu Y.Q."/>
            <person name="Puiu D."/>
            <person name="Wang H."/>
            <person name="Twardziok S.O."/>
            <person name="Deal K.R."/>
            <person name="Huo N."/>
            <person name="Zhu T."/>
            <person name="Wang L."/>
            <person name="Wang Y."/>
            <person name="McGuire P.E."/>
            <person name="Liu S."/>
            <person name="Long H."/>
            <person name="Ramasamy R.K."/>
            <person name="Rodriguez J.C."/>
            <person name="Van S.L."/>
            <person name="Yuan L."/>
            <person name="Wang Z."/>
            <person name="Xia Z."/>
            <person name="Xiao L."/>
            <person name="Anderson O.D."/>
            <person name="Ouyang S."/>
            <person name="Liang Y."/>
            <person name="Zimin A.V."/>
            <person name="Pertea G."/>
            <person name="Qi P."/>
            <person name="Bennetzen J.L."/>
            <person name="Dai X."/>
            <person name="Dawson M.W."/>
            <person name="Muller H.G."/>
            <person name="Kugler K."/>
            <person name="Rivarola-Duarte L."/>
            <person name="Spannagl M."/>
            <person name="Mayer K.F.X."/>
            <person name="Lu F.H."/>
            <person name="Bevan M.W."/>
            <person name="Leroy P."/>
            <person name="Li P."/>
            <person name="You F.M."/>
            <person name="Sun Q."/>
            <person name="Liu Z."/>
            <person name="Lyons E."/>
            <person name="Wicker T."/>
            <person name="Salzberg S.L."/>
            <person name="Devos K.M."/>
            <person name="Dvorak J."/>
        </authorList>
    </citation>
    <scope>NUCLEOTIDE SEQUENCE [LARGE SCALE GENOMIC DNA]</scope>
    <source>
        <strain evidence="2">cv. AL8/78</strain>
    </source>
</reference>
<evidence type="ECO:0000259" key="1">
    <source>
        <dbReference type="Pfam" id="PF14291"/>
    </source>
</evidence>
<proteinExistence type="predicted"/>
<dbReference type="InterPro" id="IPR055298">
    <property type="entry name" value="AtLOH3-like"/>
</dbReference>
<dbReference type="SUPFAM" id="SSF53098">
    <property type="entry name" value="Ribonuclease H-like"/>
    <property type="match status" value="1"/>
</dbReference>
<dbReference type="STRING" id="200361.A0A453RQX0"/>
<reference evidence="3" key="1">
    <citation type="journal article" date="2014" name="Science">
        <title>Ancient hybridizations among the ancestral genomes of bread wheat.</title>
        <authorList>
            <consortium name="International Wheat Genome Sequencing Consortium,"/>
            <person name="Marcussen T."/>
            <person name="Sandve S.R."/>
            <person name="Heier L."/>
            <person name="Spannagl M."/>
            <person name="Pfeifer M."/>
            <person name="Jakobsen K.S."/>
            <person name="Wulff B.B."/>
            <person name="Steuernagel B."/>
            <person name="Mayer K.F."/>
            <person name="Olsen O.A."/>
        </authorList>
    </citation>
    <scope>NUCLEOTIDE SEQUENCE [LARGE SCALE GENOMIC DNA]</scope>
    <source>
        <strain evidence="3">cv. AL8/78</strain>
    </source>
</reference>
<reference evidence="3" key="2">
    <citation type="journal article" date="2017" name="Nat. Plants">
        <title>The Aegilops tauschii genome reveals multiple impacts of transposons.</title>
        <authorList>
            <person name="Zhao G."/>
            <person name="Zou C."/>
            <person name="Li K."/>
            <person name="Wang K."/>
            <person name="Li T."/>
            <person name="Gao L."/>
            <person name="Zhang X."/>
            <person name="Wang H."/>
            <person name="Yang Z."/>
            <person name="Liu X."/>
            <person name="Jiang W."/>
            <person name="Mao L."/>
            <person name="Kong X."/>
            <person name="Jiao Y."/>
            <person name="Jia J."/>
        </authorList>
    </citation>
    <scope>NUCLEOTIDE SEQUENCE [LARGE SCALE GENOMIC DNA]</scope>
    <source>
        <strain evidence="3">cv. AL8/78</strain>
    </source>
</reference>
<name>A0A453RQX0_AEGTS</name>
<reference evidence="2" key="4">
    <citation type="submission" date="2019-03" db="UniProtKB">
        <authorList>
            <consortium name="EnsemblPlants"/>
        </authorList>
    </citation>
    <scope>IDENTIFICATION</scope>
</reference>
<dbReference type="Gramene" id="AET7Gv20664700.1">
    <property type="protein sequence ID" value="AET7Gv20664700.1"/>
    <property type="gene ID" value="AET7Gv20664700"/>
</dbReference>
<organism evidence="2 3">
    <name type="scientific">Aegilops tauschii subsp. strangulata</name>
    <name type="common">Goatgrass</name>
    <dbReference type="NCBI Taxonomy" id="200361"/>
    <lineage>
        <taxon>Eukaryota</taxon>
        <taxon>Viridiplantae</taxon>
        <taxon>Streptophyta</taxon>
        <taxon>Embryophyta</taxon>
        <taxon>Tracheophyta</taxon>
        <taxon>Spermatophyta</taxon>
        <taxon>Magnoliopsida</taxon>
        <taxon>Liliopsida</taxon>
        <taxon>Poales</taxon>
        <taxon>Poaceae</taxon>
        <taxon>BOP clade</taxon>
        <taxon>Pooideae</taxon>
        <taxon>Triticodae</taxon>
        <taxon>Triticeae</taxon>
        <taxon>Triticinae</taxon>
        <taxon>Aegilops</taxon>
    </lineage>
</organism>
<dbReference type="PANTHER" id="PTHR11697:SF230">
    <property type="entry name" value="ZINC FINGER, MYM DOMAIN CONTAINING 1"/>
    <property type="match status" value="1"/>
</dbReference>